<sequence length="150" mass="16383">MIAYRITHKRYFASAWDGQSTSLNGGRWNSVGTPMVYTSPSLSLALLEIMVHLHFPRNFDHFAVLQLTLDDSEIMTLPAASLTGDWIADQSHTRSIGDAFIALNAAAGLLVPSGIVGTEQNLLINPNHSVVLNALPDAKLVDFRLDPRLS</sequence>
<comment type="caution">
    <text evidence="2">The sequence shown here is derived from an EMBL/GenBank/DDBJ whole genome shotgun (WGS) entry which is preliminary data.</text>
</comment>
<dbReference type="STRING" id="1515746.HR45_15995"/>
<dbReference type="Proteomes" id="UP000029264">
    <property type="component" value="Unassembled WGS sequence"/>
</dbReference>
<proteinExistence type="predicted"/>
<keyword evidence="3" id="KW-1185">Reference proteome</keyword>
<evidence type="ECO:0000313" key="3">
    <source>
        <dbReference type="Proteomes" id="UP000029264"/>
    </source>
</evidence>
<dbReference type="InterPro" id="IPR014914">
    <property type="entry name" value="RES_dom"/>
</dbReference>
<protein>
    <recommendedName>
        <fullName evidence="1">RES domain-containing protein</fullName>
    </recommendedName>
</protein>
<dbReference type="RefSeq" id="WP_037444799.1">
    <property type="nucleotide sequence ID" value="NZ_JPEO01000017.1"/>
</dbReference>
<accession>A0A094LMY1</accession>
<name>A0A094LMY1_9GAMM</name>
<reference evidence="2 3" key="1">
    <citation type="submission" date="2014-06" db="EMBL/GenBank/DDBJ databases">
        <title>Shewanella sp. YQH10.</title>
        <authorList>
            <person name="Liu Y."/>
            <person name="Zeng R."/>
        </authorList>
    </citation>
    <scope>NUCLEOTIDE SEQUENCE [LARGE SCALE GENOMIC DNA]</scope>
    <source>
        <strain evidence="2 3">YQH10</strain>
    </source>
</reference>
<dbReference type="OrthoDB" id="9789501at2"/>
<gene>
    <name evidence="2" type="ORF">HR45_15995</name>
</gene>
<dbReference type="SMART" id="SM00953">
    <property type="entry name" value="RES"/>
    <property type="match status" value="1"/>
</dbReference>
<organism evidence="2 3">
    <name type="scientific">Shewanella mangrovi</name>
    <dbReference type="NCBI Taxonomy" id="1515746"/>
    <lineage>
        <taxon>Bacteria</taxon>
        <taxon>Pseudomonadati</taxon>
        <taxon>Pseudomonadota</taxon>
        <taxon>Gammaproteobacteria</taxon>
        <taxon>Alteromonadales</taxon>
        <taxon>Shewanellaceae</taxon>
        <taxon>Shewanella</taxon>
    </lineage>
</organism>
<dbReference type="eggNOG" id="COG5654">
    <property type="taxonomic scope" value="Bacteria"/>
</dbReference>
<dbReference type="EMBL" id="JPEO01000017">
    <property type="protein sequence ID" value="KFZ36483.1"/>
    <property type="molecule type" value="Genomic_DNA"/>
</dbReference>
<evidence type="ECO:0000313" key="2">
    <source>
        <dbReference type="EMBL" id="KFZ36483.1"/>
    </source>
</evidence>
<dbReference type="AlphaFoldDB" id="A0A094LMY1"/>
<evidence type="ECO:0000259" key="1">
    <source>
        <dbReference type="SMART" id="SM00953"/>
    </source>
</evidence>
<feature type="domain" description="RES" evidence="1">
    <location>
        <begin position="15"/>
        <end position="137"/>
    </location>
</feature>
<dbReference type="Pfam" id="PF08808">
    <property type="entry name" value="RES"/>
    <property type="match status" value="1"/>
</dbReference>